<dbReference type="Proteomes" id="UP000184600">
    <property type="component" value="Unassembled WGS sequence"/>
</dbReference>
<gene>
    <name evidence="1" type="ORF">VQ7734_01390</name>
</gene>
<dbReference type="Pfam" id="PF05932">
    <property type="entry name" value="CesT"/>
    <property type="match status" value="1"/>
</dbReference>
<evidence type="ECO:0000313" key="2">
    <source>
        <dbReference type="Proteomes" id="UP000184600"/>
    </source>
</evidence>
<dbReference type="OrthoDB" id="7026419at2"/>
<dbReference type="Gene3D" id="3.30.1460.10">
    <property type="match status" value="1"/>
</dbReference>
<organism evidence="1 2">
    <name type="scientific">Vibrio quintilis</name>
    <dbReference type="NCBI Taxonomy" id="1117707"/>
    <lineage>
        <taxon>Bacteria</taxon>
        <taxon>Pseudomonadati</taxon>
        <taxon>Pseudomonadota</taxon>
        <taxon>Gammaproteobacteria</taxon>
        <taxon>Vibrionales</taxon>
        <taxon>Vibrionaceae</taxon>
        <taxon>Vibrio</taxon>
    </lineage>
</organism>
<dbReference type="GO" id="GO:0030254">
    <property type="term" value="P:protein secretion by the type III secretion system"/>
    <property type="evidence" value="ECO:0007669"/>
    <property type="project" value="InterPro"/>
</dbReference>
<name>A0A1M7YSP6_9VIBR</name>
<dbReference type="SUPFAM" id="SSF69635">
    <property type="entry name" value="Type III secretory system chaperone-like"/>
    <property type="match status" value="1"/>
</dbReference>
<dbReference type="AlphaFoldDB" id="A0A1M7YSP6"/>
<dbReference type="InterPro" id="IPR010261">
    <property type="entry name" value="Tir_chaperone"/>
</dbReference>
<accession>A0A1M7YSP6</accession>
<dbReference type="STRING" id="1117707.VQ7734_01390"/>
<dbReference type="RefSeq" id="WP_073580854.1">
    <property type="nucleotide sequence ID" value="NZ_AP024897.1"/>
</dbReference>
<reference evidence="2" key="1">
    <citation type="submission" date="2016-12" db="EMBL/GenBank/DDBJ databases">
        <authorList>
            <person name="Rodrigo-Torres L."/>
            <person name="Arahal R.D."/>
            <person name="Lucena T."/>
        </authorList>
    </citation>
    <scope>NUCLEOTIDE SEQUENCE [LARGE SCALE GENOMIC DNA]</scope>
</reference>
<evidence type="ECO:0000313" key="1">
    <source>
        <dbReference type="EMBL" id="SHO55644.1"/>
    </source>
</evidence>
<keyword evidence="2" id="KW-1185">Reference proteome</keyword>
<sequence>MTPTQLKASQFIRHFGQVTQSDLSLKNGLCALYGPDNQEAAVIEVPDFSDNIIFHCALMTLPANISARKLSHLLQLNFEISAMQGCWLALNEHEQLNLCSVLAIETTSENHFHDTLTGFIELVKDVRAFVTGQLQQPDQIEKKPLRMPV</sequence>
<dbReference type="EMBL" id="FRFG01000016">
    <property type="protein sequence ID" value="SHO55644.1"/>
    <property type="molecule type" value="Genomic_DNA"/>
</dbReference>
<proteinExistence type="predicted"/>
<protein>
    <submittedName>
        <fullName evidence="1">DspF/AvrF protein</fullName>
    </submittedName>
</protein>
<dbReference type="CDD" id="cd17024">
    <property type="entry name" value="T3SC_IA_DspF-like"/>
    <property type="match status" value="1"/>
</dbReference>